<accession>A0A145Q2L0</accession>
<comment type="similarity">
    <text evidence="1 3">Belongs to the short-chain dehydrogenases/reductases (SDR) family.</text>
</comment>
<organism evidence="5 6">
    <name type="scientific">Gemmatimonas phototrophica</name>
    <dbReference type="NCBI Taxonomy" id="1379270"/>
    <lineage>
        <taxon>Bacteria</taxon>
        <taxon>Pseudomonadati</taxon>
        <taxon>Gemmatimonadota</taxon>
        <taxon>Gemmatimonadia</taxon>
        <taxon>Gemmatimonadales</taxon>
        <taxon>Gemmatimonadaceae</taxon>
        <taxon>Gemmatimonas</taxon>
    </lineage>
</organism>
<dbReference type="InterPro" id="IPR036291">
    <property type="entry name" value="NAD(P)-bd_dom_sf"/>
</dbReference>
<proteinExistence type="inferred from homology"/>
<gene>
    <name evidence="5" type="ORF">GEMMAAP_07475</name>
</gene>
<evidence type="ECO:0000256" key="3">
    <source>
        <dbReference type="RuleBase" id="RU000363"/>
    </source>
</evidence>
<protein>
    <submittedName>
        <fullName evidence="5">Short-chain dehydrogenase</fullName>
    </submittedName>
</protein>
<evidence type="ECO:0000259" key="4">
    <source>
        <dbReference type="SMART" id="SM00822"/>
    </source>
</evidence>
<keyword evidence="2" id="KW-0560">Oxidoreductase</keyword>
<evidence type="ECO:0000256" key="1">
    <source>
        <dbReference type="ARBA" id="ARBA00006484"/>
    </source>
</evidence>
<dbReference type="SUPFAM" id="SSF51735">
    <property type="entry name" value="NAD(P)-binding Rossmann-fold domains"/>
    <property type="match status" value="1"/>
</dbReference>
<dbReference type="Pfam" id="PF00106">
    <property type="entry name" value="adh_short"/>
    <property type="match status" value="1"/>
</dbReference>
<dbReference type="KEGG" id="gph:GEMMAAP_07475"/>
<dbReference type="eggNOG" id="COG4221">
    <property type="taxonomic scope" value="Bacteria"/>
</dbReference>
<reference evidence="5 6" key="2">
    <citation type="journal article" date="2016" name="Environ. Microbiol. Rep.">
        <title>Metagenomic evidence for the presence of phototrophic Gemmatimonadetes bacteria in diverse environments.</title>
        <authorList>
            <person name="Zeng Y."/>
            <person name="Baumbach J."/>
            <person name="Barbosa E.G."/>
            <person name="Azevedo V."/>
            <person name="Zhang C."/>
            <person name="Koblizek M."/>
        </authorList>
    </citation>
    <scope>NUCLEOTIDE SEQUENCE [LARGE SCALE GENOMIC DNA]</scope>
    <source>
        <strain evidence="5 6">AP64</strain>
    </source>
</reference>
<evidence type="ECO:0000313" key="5">
    <source>
        <dbReference type="EMBL" id="AMW06653.1"/>
    </source>
</evidence>
<feature type="domain" description="Ketoreductase" evidence="4">
    <location>
        <begin position="11"/>
        <end position="190"/>
    </location>
</feature>
<dbReference type="PANTHER" id="PTHR44196">
    <property type="entry name" value="DEHYDROGENASE/REDUCTASE SDR FAMILY MEMBER 7B"/>
    <property type="match status" value="1"/>
</dbReference>
<dbReference type="OrthoDB" id="9775296at2"/>
<dbReference type="GO" id="GO:0016491">
    <property type="term" value="F:oxidoreductase activity"/>
    <property type="evidence" value="ECO:0007669"/>
    <property type="project" value="UniProtKB-KW"/>
</dbReference>
<dbReference type="STRING" id="1379270.GEMMAAP_07475"/>
<dbReference type="InterPro" id="IPR057326">
    <property type="entry name" value="KR_dom"/>
</dbReference>
<dbReference type="EMBL" id="CP011454">
    <property type="protein sequence ID" value="AMW06653.1"/>
    <property type="molecule type" value="Genomic_DNA"/>
</dbReference>
<evidence type="ECO:0000313" key="6">
    <source>
        <dbReference type="Proteomes" id="UP000076404"/>
    </source>
</evidence>
<dbReference type="Gene3D" id="3.40.50.720">
    <property type="entry name" value="NAD(P)-binding Rossmann-like Domain"/>
    <property type="match status" value="1"/>
</dbReference>
<dbReference type="CDD" id="cd05233">
    <property type="entry name" value="SDR_c"/>
    <property type="match status" value="1"/>
</dbReference>
<dbReference type="SMART" id="SM00822">
    <property type="entry name" value="PKS_KR"/>
    <property type="match status" value="1"/>
</dbReference>
<dbReference type="RefSeq" id="WP_082821550.1">
    <property type="nucleotide sequence ID" value="NZ_CP011454.1"/>
</dbReference>
<dbReference type="PRINTS" id="PR00081">
    <property type="entry name" value="GDHRDH"/>
</dbReference>
<keyword evidence="6" id="KW-1185">Reference proteome</keyword>
<dbReference type="PANTHER" id="PTHR44196:SF1">
    <property type="entry name" value="DEHYDROGENASE_REDUCTASE SDR FAMILY MEMBER 7B"/>
    <property type="match status" value="1"/>
</dbReference>
<name>A0A145Q2L0_9BACT</name>
<dbReference type="PRINTS" id="PR00080">
    <property type="entry name" value="SDRFAMILY"/>
</dbReference>
<evidence type="ECO:0000256" key="2">
    <source>
        <dbReference type="ARBA" id="ARBA00023002"/>
    </source>
</evidence>
<dbReference type="Proteomes" id="UP000076404">
    <property type="component" value="Chromosome"/>
</dbReference>
<dbReference type="GO" id="GO:0016020">
    <property type="term" value="C:membrane"/>
    <property type="evidence" value="ECO:0007669"/>
    <property type="project" value="TreeGrafter"/>
</dbReference>
<dbReference type="AlphaFoldDB" id="A0A145Q2L0"/>
<dbReference type="InterPro" id="IPR002347">
    <property type="entry name" value="SDR_fam"/>
</dbReference>
<reference evidence="5 6" key="1">
    <citation type="journal article" date="2014" name="Proc. Natl. Acad. Sci. U.S.A.">
        <title>Functional type 2 photosynthetic reaction centers found in the rare bacterial phylum Gemmatimonadetes.</title>
        <authorList>
            <person name="Zeng Y."/>
            <person name="Feng F."/>
            <person name="Medova H."/>
            <person name="Dean J."/>
            <person name="Koblizek M."/>
        </authorList>
    </citation>
    <scope>NUCLEOTIDE SEQUENCE [LARGE SCALE GENOMIC DNA]</scope>
    <source>
        <strain evidence="5 6">AP64</strain>
    </source>
</reference>
<sequence>MSISQTPPARPVVVITGASTGIGAALAHRLAPTHSLVLVARRADALRQVAASLPAANTVTITADVTVRNQVDDIVETTLAQFSRLDVWVNNVGRGITRAPSALTDDDLDDMLRINVKSALYGMQAVLPHFQLVGRGHVVNVSSMLGRVPMATFRSAYSASKHFLNALTANMRTEVQETHPDIQFSLVSPGVVRTAFGANALHGGPDSHTLPNSQSAEEVADVIAQVITDRRPDVYSRAGMANTAIQYLSGLAQDP</sequence>